<dbReference type="EMBL" id="FTOP01000018">
    <property type="protein sequence ID" value="SIT12059.1"/>
    <property type="molecule type" value="Genomic_DNA"/>
</dbReference>
<dbReference type="Gene3D" id="1.25.40.390">
    <property type="match status" value="1"/>
</dbReference>
<evidence type="ECO:0000259" key="7">
    <source>
        <dbReference type="Pfam" id="PF14322"/>
    </source>
</evidence>
<dbReference type="AlphaFoldDB" id="A0A1N7PNY7"/>
<dbReference type="SUPFAM" id="SSF48452">
    <property type="entry name" value="TPR-like"/>
    <property type="match status" value="1"/>
</dbReference>
<dbReference type="GO" id="GO:0009279">
    <property type="term" value="C:cell outer membrane"/>
    <property type="evidence" value="ECO:0007669"/>
    <property type="project" value="UniProtKB-SubCell"/>
</dbReference>
<dbReference type="Proteomes" id="UP000186026">
    <property type="component" value="Unassembled WGS sequence"/>
</dbReference>
<keyword evidence="9" id="KW-1185">Reference proteome</keyword>
<comment type="subcellular location">
    <subcellularLocation>
        <location evidence="1">Cell outer membrane</location>
    </subcellularLocation>
</comment>
<evidence type="ECO:0000313" key="9">
    <source>
        <dbReference type="Proteomes" id="UP000186026"/>
    </source>
</evidence>
<evidence type="ECO:0000259" key="6">
    <source>
        <dbReference type="Pfam" id="PF07980"/>
    </source>
</evidence>
<sequence length="431" mass="49407">MAIICTSCDDFLDAKPTKDIVTPNTEQALRALLDNAESLNRLPSISVLCSDEFITNDAGLRVYSSQWLRELYIWNPSPFGPDEFIADWSSPYQTIFTANVILEELPKIQGLSTEAFNDLKGSALFLRALSYYGLSQIFLPTYSELQSSDAKLVLRTSPNINQPINYVNGVEIYNQIFSDLEEAFELLPEVSQYPTRPVKNAVNALLARIYLSMEDYDNALTYANRTLSEDHMLMDYNEIPVRILPFQNFNSEVILYAELINYTFTAVLTSQVEPSLLASYATNDLRSKLFFTLRPNGFTNFTGNYTQIFRHFGGLAYNEVYLIAAEAEARVGSVNEGLNYLNQLLINRYESGWEPYQINNREELLNLVLAERRKELAFRGTRWSDLRRLNKDPRFQKTITRIVEGEEYRLEPNSPKYVIPIPPRELAFDAN</sequence>
<evidence type="ECO:0000256" key="2">
    <source>
        <dbReference type="ARBA" id="ARBA00006275"/>
    </source>
</evidence>
<comment type="similarity">
    <text evidence="2">Belongs to the SusD family.</text>
</comment>
<evidence type="ECO:0000256" key="3">
    <source>
        <dbReference type="ARBA" id="ARBA00022729"/>
    </source>
</evidence>
<dbReference type="Pfam" id="PF07980">
    <property type="entry name" value="SusD_RagB"/>
    <property type="match status" value="1"/>
</dbReference>
<dbReference type="STRING" id="529505.SAMN05421761_11840"/>
<evidence type="ECO:0000256" key="1">
    <source>
        <dbReference type="ARBA" id="ARBA00004442"/>
    </source>
</evidence>
<dbReference type="InterPro" id="IPR012944">
    <property type="entry name" value="SusD_RagB_dom"/>
</dbReference>
<evidence type="ECO:0000256" key="4">
    <source>
        <dbReference type="ARBA" id="ARBA00023136"/>
    </source>
</evidence>
<keyword evidence="4" id="KW-0472">Membrane</keyword>
<keyword evidence="3" id="KW-0732">Signal</keyword>
<name>A0A1N7PNY7_9BACT</name>
<keyword evidence="5" id="KW-0998">Cell outer membrane</keyword>
<organism evidence="8 9">
    <name type="scientific">Belliella pelovolcani</name>
    <dbReference type="NCBI Taxonomy" id="529505"/>
    <lineage>
        <taxon>Bacteria</taxon>
        <taxon>Pseudomonadati</taxon>
        <taxon>Bacteroidota</taxon>
        <taxon>Cytophagia</taxon>
        <taxon>Cytophagales</taxon>
        <taxon>Cyclobacteriaceae</taxon>
        <taxon>Belliella</taxon>
    </lineage>
</organism>
<gene>
    <name evidence="8" type="ORF">SAMN05421761_11840</name>
</gene>
<dbReference type="InterPro" id="IPR033985">
    <property type="entry name" value="SusD-like_N"/>
</dbReference>
<dbReference type="Pfam" id="PF14322">
    <property type="entry name" value="SusD-like_3"/>
    <property type="match status" value="1"/>
</dbReference>
<accession>A0A1N7PNY7</accession>
<feature type="domain" description="RagB/SusD" evidence="6">
    <location>
        <begin position="317"/>
        <end position="399"/>
    </location>
</feature>
<evidence type="ECO:0000313" key="8">
    <source>
        <dbReference type="EMBL" id="SIT12059.1"/>
    </source>
</evidence>
<feature type="domain" description="SusD-like N-terminal" evidence="7">
    <location>
        <begin position="10"/>
        <end position="211"/>
    </location>
</feature>
<evidence type="ECO:0000256" key="5">
    <source>
        <dbReference type="ARBA" id="ARBA00023237"/>
    </source>
</evidence>
<dbReference type="InterPro" id="IPR011990">
    <property type="entry name" value="TPR-like_helical_dom_sf"/>
</dbReference>
<protein>
    <submittedName>
        <fullName evidence="8">SusD family protein</fullName>
    </submittedName>
</protein>
<reference evidence="9" key="1">
    <citation type="submission" date="2017-01" db="EMBL/GenBank/DDBJ databases">
        <authorList>
            <person name="Varghese N."/>
            <person name="Submissions S."/>
        </authorList>
    </citation>
    <scope>NUCLEOTIDE SEQUENCE [LARGE SCALE GENOMIC DNA]</scope>
    <source>
        <strain evidence="9">DSM 46698</strain>
    </source>
</reference>
<proteinExistence type="inferred from homology"/>